<organism evidence="2 3">
    <name type="scientific">Candidatus Falkowbacteria bacterium CG10_big_fil_rev_8_21_14_0_10_39_11</name>
    <dbReference type="NCBI Taxonomy" id="1974565"/>
    <lineage>
        <taxon>Bacteria</taxon>
        <taxon>Candidatus Falkowiibacteriota</taxon>
    </lineage>
</organism>
<dbReference type="EMBL" id="PFAP01000019">
    <property type="protein sequence ID" value="PIR94090.1"/>
    <property type="molecule type" value="Genomic_DNA"/>
</dbReference>
<keyword evidence="1" id="KW-0732">Signal</keyword>
<evidence type="ECO:0000256" key="1">
    <source>
        <dbReference type="SAM" id="SignalP"/>
    </source>
</evidence>
<comment type="caution">
    <text evidence="2">The sequence shown here is derived from an EMBL/GenBank/DDBJ whole genome shotgun (WGS) entry which is preliminary data.</text>
</comment>
<reference evidence="3" key="1">
    <citation type="submission" date="2017-09" db="EMBL/GenBank/DDBJ databases">
        <title>Depth-based differentiation of microbial function through sediment-hosted aquifers and enrichment of novel symbionts in the deep terrestrial subsurface.</title>
        <authorList>
            <person name="Probst A.J."/>
            <person name="Ladd B."/>
            <person name="Jarett J.K."/>
            <person name="Geller-Mcgrath D.E."/>
            <person name="Sieber C.M.K."/>
            <person name="Emerson J.B."/>
            <person name="Anantharaman K."/>
            <person name="Thomas B.C."/>
            <person name="Malmstrom R."/>
            <person name="Stieglmeier M."/>
            <person name="Klingl A."/>
            <person name="Woyke T."/>
            <person name="Ryan C.M."/>
            <person name="Banfield J.F."/>
        </authorList>
    </citation>
    <scope>NUCLEOTIDE SEQUENCE [LARGE SCALE GENOMIC DNA]</scope>
</reference>
<evidence type="ECO:0000313" key="3">
    <source>
        <dbReference type="Proteomes" id="UP000229901"/>
    </source>
</evidence>
<sequence>MYQPQRRKPMSVGRACFVLFSTLIIMAALTGNHGCGENQTPEQRYETHWEAERQLCDFTAFINTQKAYNLELGQVYDWPEYQQLLKVYKESAKQYTSFDTPHYSTEMSQEVALKLHLIYDRACREKLAGFADTQVWDLYDLWNRLHETGSSPR</sequence>
<feature type="chain" id="PRO_5013923979" evidence="1">
    <location>
        <begin position="28"/>
        <end position="153"/>
    </location>
</feature>
<protein>
    <submittedName>
        <fullName evidence="2">Uncharacterized protein</fullName>
    </submittedName>
</protein>
<dbReference type="AlphaFoldDB" id="A0A2H0V6X7"/>
<feature type="signal peptide" evidence="1">
    <location>
        <begin position="1"/>
        <end position="27"/>
    </location>
</feature>
<dbReference type="Proteomes" id="UP000229901">
    <property type="component" value="Unassembled WGS sequence"/>
</dbReference>
<name>A0A2H0V6X7_9BACT</name>
<gene>
    <name evidence="2" type="ORF">COT97_03105</name>
</gene>
<proteinExistence type="predicted"/>
<evidence type="ECO:0000313" key="2">
    <source>
        <dbReference type="EMBL" id="PIR94090.1"/>
    </source>
</evidence>
<accession>A0A2H0V6X7</accession>